<dbReference type="EMBL" id="DSMV01000004">
    <property type="protein sequence ID" value="HDW51140.1"/>
    <property type="molecule type" value="Genomic_DNA"/>
</dbReference>
<dbReference type="PANTHER" id="PTHR32329:SF7">
    <property type="entry name" value="ACTIVATOR OF 2-HYDROXYACYL-COA-HYDRATASE"/>
    <property type="match status" value="1"/>
</dbReference>
<comment type="cofactor">
    <cofactor evidence="1">
        <name>[4Fe-4S] cluster</name>
        <dbReference type="ChEBI" id="CHEBI:49883"/>
    </cofactor>
</comment>
<evidence type="ECO:0000259" key="5">
    <source>
        <dbReference type="Pfam" id="PF01869"/>
    </source>
</evidence>
<keyword evidence="4" id="KW-0411">Iron-sulfur</keyword>
<dbReference type="GO" id="GO:0046872">
    <property type="term" value="F:metal ion binding"/>
    <property type="evidence" value="ECO:0007669"/>
    <property type="project" value="UniProtKB-KW"/>
</dbReference>
<reference evidence="6" key="1">
    <citation type="journal article" date="2020" name="mSystems">
        <title>Genome- and Community-Level Interaction Insights into Carbon Utilization and Element Cycling Functions of Hydrothermarchaeota in Hydrothermal Sediment.</title>
        <authorList>
            <person name="Zhou Z."/>
            <person name="Liu Y."/>
            <person name="Xu W."/>
            <person name="Pan J."/>
            <person name="Luo Z.H."/>
            <person name="Li M."/>
        </authorList>
    </citation>
    <scope>NUCLEOTIDE SEQUENCE [LARGE SCALE GENOMIC DNA]</scope>
    <source>
        <strain evidence="6">SpSt-301</strain>
    </source>
</reference>
<feature type="domain" description="ATPase BadF/BadG/BcrA/BcrD type" evidence="5">
    <location>
        <begin position="5"/>
        <end position="255"/>
    </location>
</feature>
<dbReference type="NCBIfam" id="TIGR00241">
    <property type="entry name" value="CoA_E_activ"/>
    <property type="match status" value="1"/>
</dbReference>
<evidence type="ECO:0000256" key="4">
    <source>
        <dbReference type="ARBA" id="ARBA00023014"/>
    </source>
</evidence>
<evidence type="ECO:0000256" key="3">
    <source>
        <dbReference type="ARBA" id="ARBA00023004"/>
    </source>
</evidence>
<dbReference type="CDD" id="cd24035">
    <property type="entry name" value="ASKHA_NBD_O66634-like_rpt2"/>
    <property type="match status" value="1"/>
</dbReference>
<dbReference type="InterPro" id="IPR002731">
    <property type="entry name" value="ATPase_BadF"/>
</dbReference>
<dbReference type="PANTHER" id="PTHR32329">
    <property type="entry name" value="BIFUNCTIONAL PROTEIN [INCLUDES 2-HYDROXYACYL-COA DEHYDRATASE (N-TER) AND ITS ACTIVATOR DOMAIN (C_TERM)-RELATED"/>
    <property type="match status" value="1"/>
</dbReference>
<gene>
    <name evidence="6" type="ORF">ENQ35_00055</name>
</gene>
<evidence type="ECO:0000313" key="6">
    <source>
        <dbReference type="EMBL" id="HDW51140.1"/>
    </source>
</evidence>
<proteinExistence type="predicted"/>
<dbReference type="AlphaFoldDB" id="A0A7C1F2J0"/>
<dbReference type="Pfam" id="PF01869">
    <property type="entry name" value="BcrAD_BadFG"/>
    <property type="match status" value="1"/>
</dbReference>
<organism evidence="6">
    <name type="scientific">Ammonifex degensii</name>
    <dbReference type="NCBI Taxonomy" id="42838"/>
    <lineage>
        <taxon>Bacteria</taxon>
        <taxon>Bacillati</taxon>
        <taxon>Bacillota</taxon>
        <taxon>Clostridia</taxon>
        <taxon>Thermoanaerobacterales</taxon>
        <taxon>Thermoanaerobacteraceae</taxon>
        <taxon>Ammonifex</taxon>
    </lineage>
</organism>
<comment type="caution">
    <text evidence="6">The sequence shown here is derived from an EMBL/GenBank/DDBJ whole genome shotgun (WGS) entry which is preliminary data.</text>
</comment>
<evidence type="ECO:0000256" key="2">
    <source>
        <dbReference type="ARBA" id="ARBA00022723"/>
    </source>
</evidence>
<dbReference type="SUPFAM" id="SSF53067">
    <property type="entry name" value="Actin-like ATPase domain"/>
    <property type="match status" value="1"/>
</dbReference>
<name>A0A7C1F2J0_9THEO</name>
<protein>
    <submittedName>
        <fullName evidence="6">2-hydroxyglutaryl-CoA dehydratase</fullName>
    </submittedName>
</protein>
<dbReference type="InterPro" id="IPR008275">
    <property type="entry name" value="CoA_E_activase_dom"/>
</dbReference>
<dbReference type="Gene3D" id="3.30.420.40">
    <property type="match status" value="2"/>
</dbReference>
<keyword evidence="2" id="KW-0479">Metal-binding</keyword>
<sequence>MANFIGIDVGSVTTKVVLIDDKENILFDTYLRTEGGPIQAIQRAFRQLYERFGEVEVAGVGTTGSGRRLAGIMVGADIVKNEITAHAVAARWVEPNVGTVIDIGGQDSKIIFFQNGVPIGFNMNTVCAAGTGSFLDHQAVRLGIPIEQFGEYALRSANPIKIAGRCGVFAESDLIHKQQMGYKKEDLIAGLCLALVGNYLANVARGRKIEPVVLFQGGVAANIGMRAAFEQRLGMEVVVPAPFKVMGALGAALLAKRNYERRRQPSKFRGAAAIASFTCFPRTFTCDDCPNSCEVNEVYIADELVSRWGSRCGKWNNLNLSSADRSEHRWGKGLKISRSS</sequence>
<accession>A0A7C1F2J0</accession>
<keyword evidence="3" id="KW-0408">Iron</keyword>
<dbReference type="GO" id="GO:0051536">
    <property type="term" value="F:iron-sulfur cluster binding"/>
    <property type="evidence" value="ECO:0007669"/>
    <property type="project" value="UniProtKB-KW"/>
</dbReference>
<evidence type="ECO:0000256" key="1">
    <source>
        <dbReference type="ARBA" id="ARBA00001966"/>
    </source>
</evidence>
<dbReference type="InterPro" id="IPR051805">
    <property type="entry name" value="Dehydratase_Activator_Redct"/>
</dbReference>
<dbReference type="InterPro" id="IPR043129">
    <property type="entry name" value="ATPase_NBD"/>
</dbReference>